<gene>
    <name evidence="3" type="ORF">TS85_23170</name>
</gene>
<dbReference type="PROSITE" id="PS00061">
    <property type="entry name" value="ADH_SHORT"/>
    <property type="match status" value="1"/>
</dbReference>
<keyword evidence="2" id="KW-0560">Oxidoreductase</keyword>
<organism evidence="3 4">
    <name type="scientific">Sphingomonas hengshuiensis</name>
    <dbReference type="NCBI Taxonomy" id="1609977"/>
    <lineage>
        <taxon>Bacteria</taxon>
        <taxon>Pseudomonadati</taxon>
        <taxon>Pseudomonadota</taxon>
        <taxon>Alphaproteobacteria</taxon>
        <taxon>Sphingomonadales</taxon>
        <taxon>Sphingomonadaceae</taxon>
        <taxon>Sphingomonas</taxon>
    </lineage>
</organism>
<sequence length="281" mass="29271">MYDDLRAKSVLVTGSGRRGGLGIAIAARFAREGANVMLHDVAPADEAEGANVGSESELAAAAREICEAGGTAAYHAADLRDEGQVIQLVDAVVAAFGGIDILVNNAGVGFKFGPLLDMSAADWDLVLDVNLRGAFLAMKHAGRQMVAQPERQGWGRGRIISIGSRASKSGSAWAGAYSSSKHGLVGLTRSLALELAPHAITVNAVCPNHVTTQLGSWQNDFMAQAKGQTVDDYLADMRSRIPLGRVGEASDTANACAFLASGQAIYVTGEAMNVSGGEEYH</sequence>
<evidence type="ECO:0000313" key="4">
    <source>
        <dbReference type="Proteomes" id="UP000032300"/>
    </source>
</evidence>
<evidence type="ECO:0000256" key="1">
    <source>
        <dbReference type="ARBA" id="ARBA00006484"/>
    </source>
</evidence>
<dbReference type="RefSeq" id="WP_044335426.1">
    <property type="nucleotide sequence ID" value="NZ_CP010836.1"/>
</dbReference>
<reference evidence="3 4" key="1">
    <citation type="journal article" date="2015" name="Int. J. Syst. Evol. Microbiol.">
        <title>Sphingomonas hengshuiensis sp. nov., isolated from lake wetland.</title>
        <authorList>
            <person name="Wei S."/>
            <person name="Wang T."/>
            <person name="Liu H."/>
            <person name="Zhang C."/>
            <person name="Guo J."/>
            <person name="Wang Q."/>
            <person name="Liang K."/>
            <person name="Zhang Z."/>
        </authorList>
    </citation>
    <scope>NUCLEOTIDE SEQUENCE [LARGE SCALE GENOMIC DNA]</scope>
    <source>
        <strain evidence="3 4">WHSC-8</strain>
    </source>
</reference>
<name>A0A7U5CUS5_9SPHN</name>
<proteinExistence type="inferred from homology"/>
<protein>
    <recommendedName>
        <fullName evidence="5">Oxidoreductase</fullName>
    </recommendedName>
</protein>
<dbReference type="PRINTS" id="PR00080">
    <property type="entry name" value="SDRFAMILY"/>
</dbReference>
<dbReference type="SUPFAM" id="SSF51735">
    <property type="entry name" value="NAD(P)-binding Rossmann-fold domains"/>
    <property type="match status" value="1"/>
</dbReference>
<evidence type="ECO:0000313" key="3">
    <source>
        <dbReference type="EMBL" id="AJP74073.1"/>
    </source>
</evidence>
<dbReference type="PANTHER" id="PTHR42760">
    <property type="entry name" value="SHORT-CHAIN DEHYDROGENASES/REDUCTASES FAMILY MEMBER"/>
    <property type="match status" value="1"/>
</dbReference>
<dbReference type="InterPro" id="IPR020904">
    <property type="entry name" value="Sc_DH/Rdtase_CS"/>
</dbReference>
<dbReference type="InterPro" id="IPR002347">
    <property type="entry name" value="SDR_fam"/>
</dbReference>
<evidence type="ECO:0008006" key="5">
    <source>
        <dbReference type="Google" id="ProtNLM"/>
    </source>
</evidence>
<keyword evidence="4" id="KW-1185">Reference proteome</keyword>
<reference evidence="3 4" key="2">
    <citation type="submission" date="2015-02" db="EMBL/GenBank/DDBJ databases">
        <title>The complete genome of Sphingomonas hengshuiensis sp. WHSC-8 isolated from soil of Hengshui Lake.</title>
        <authorList>
            <person name="Wei S."/>
            <person name="Guo J."/>
            <person name="Su C."/>
            <person name="Wu R."/>
            <person name="Zhang Z."/>
            <person name="Liang K."/>
            <person name="Li H."/>
            <person name="Wang T."/>
            <person name="Liu H."/>
            <person name="Zhang C."/>
            <person name="Li Z."/>
            <person name="Wang Q."/>
            <person name="Meng J."/>
        </authorList>
    </citation>
    <scope>NUCLEOTIDE SEQUENCE [LARGE SCALE GENOMIC DNA]</scope>
    <source>
        <strain evidence="3 4">WHSC-8</strain>
    </source>
</reference>
<dbReference type="Gene3D" id="3.40.50.720">
    <property type="entry name" value="NAD(P)-binding Rossmann-like Domain"/>
    <property type="match status" value="1"/>
</dbReference>
<dbReference type="OrthoDB" id="7500984at2"/>
<comment type="similarity">
    <text evidence="1">Belongs to the short-chain dehydrogenases/reductases (SDR) family.</text>
</comment>
<dbReference type="FunFam" id="3.40.50.720:FF:000084">
    <property type="entry name" value="Short-chain dehydrogenase reductase"/>
    <property type="match status" value="1"/>
</dbReference>
<dbReference type="PRINTS" id="PR00081">
    <property type="entry name" value="GDHRDH"/>
</dbReference>
<dbReference type="InterPro" id="IPR036291">
    <property type="entry name" value="NAD(P)-bd_dom_sf"/>
</dbReference>
<accession>A0A7U5CUS5</accession>
<evidence type="ECO:0000256" key="2">
    <source>
        <dbReference type="ARBA" id="ARBA00023002"/>
    </source>
</evidence>
<dbReference type="PANTHER" id="PTHR42760:SF133">
    <property type="entry name" value="3-OXOACYL-[ACYL-CARRIER-PROTEIN] REDUCTASE"/>
    <property type="match status" value="1"/>
</dbReference>
<dbReference type="GO" id="GO:0016616">
    <property type="term" value="F:oxidoreductase activity, acting on the CH-OH group of donors, NAD or NADP as acceptor"/>
    <property type="evidence" value="ECO:0007669"/>
    <property type="project" value="TreeGrafter"/>
</dbReference>
<dbReference type="EMBL" id="CP010836">
    <property type="protein sequence ID" value="AJP74073.1"/>
    <property type="molecule type" value="Genomic_DNA"/>
</dbReference>
<dbReference type="Proteomes" id="UP000032300">
    <property type="component" value="Chromosome"/>
</dbReference>
<dbReference type="Pfam" id="PF13561">
    <property type="entry name" value="adh_short_C2"/>
    <property type="match status" value="1"/>
</dbReference>
<dbReference type="CDD" id="cd05233">
    <property type="entry name" value="SDR_c"/>
    <property type="match status" value="1"/>
</dbReference>
<dbReference type="AlphaFoldDB" id="A0A7U5CUS5"/>
<dbReference type="KEGG" id="sphi:TS85_23170"/>